<reference evidence="1" key="1">
    <citation type="submission" date="2024-03" db="EMBL/GenBank/DDBJ databases">
        <authorList>
            <consortium name="ELIXIR-Norway"/>
            <consortium name="Elixir Norway"/>
        </authorList>
    </citation>
    <scope>NUCLEOTIDE SEQUENCE</scope>
</reference>
<dbReference type="EMBL" id="OZ023713">
    <property type="protein sequence ID" value="CAK9862209.1"/>
    <property type="molecule type" value="Genomic_DNA"/>
</dbReference>
<keyword evidence="2" id="KW-1185">Reference proteome</keyword>
<sequence>MRYVVNRNPASFSAAKVGARGAPPNTRMNFAIRSLKQTNSIGLPLQTDRYERLPNAGLRLLEEEEETVPKPLASGSSSCTYYIPLHKQLYKLIS</sequence>
<evidence type="ECO:0000313" key="1">
    <source>
        <dbReference type="EMBL" id="CAK9862209.1"/>
    </source>
</evidence>
<gene>
    <name evidence="1" type="ORF">CSSPJE1EN2_LOCUS5204</name>
</gene>
<evidence type="ECO:0000313" key="2">
    <source>
        <dbReference type="Proteomes" id="UP001497522"/>
    </source>
</evidence>
<organism evidence="1 2">
    <name type="scientific">Sphagnum jensenii</name>
    <dbReference type="NCBI Taxonomy" id="128206"/>
    <lineage>
        <taxon>Eukaryota</taxon>
        <taxon>Viridiplantae</taxon>
        <taxon>Streptophyta</taxon>
        <taxon>Embryophyta</taxon>
        <taxon>Bryophyta</taxon>
        <taxon>Sphagnophytina</taxon>
        <taxon>Sphagnopsida</taxon>
        <taxon>Sphagnales</taxon>
        <taxon>Sphagnaceae</taxon>
        <taxon>Sphagnum</taxon>
    </lineage>
</organism>
<accession>A0ABP1AI50</accession>
<dbReference type="Proteomes" id="UP001497522">
    <property type="component" value="Chromosome 12"/>
</dbReference>
<protein>
    <submittedName>
        <fullName evidence="1">Uncharacterized protein</fullName>
    </submittedName>
</protein>
<proteinExistence type="predicted"/>
<name>A0ABP1AI50_9BRYO</name>